<feature type="transmembrane region" description="Helical" evidence="5">
    <location>
        <begin position="166"/>
        <end position="187"/>
    </location>
</feature>
<name>A0A8K0P3R5_LADFU</name>
<protein>
    <recommendedName>
        <fullName evidence="8">Organic solute transporter alpha-like protein</fullName>
    </recommendedName>
</protein>
<evidence type="ECO:0000256" key="4">
    <source>
        <dbReference type="ARBA" id="ARBA00023136"/>
    </source>
</evidence>
<gene>
    <name evidence="6" type="ORF">J437_LFUL009773</name>
</gene>
<sequence>MPELHRRCYFQRVPKPRKALAREGKSFSKIDLTSTVPSVCAMDFRTPTEVPVLEFGSQNGSDSGLAAVARPSVVGLSRAVWKASSASPGGVNYSSPSPSELANVTALCEVDVLPSLNEYLAAISVAGVTLFTVSGIAVLSVILIYIDTLKHIMRKASSPVKTNSAFVLSVYPVVCLATYCAMVVPRAQLLAEAVTQGIFTAAIYQLFCLCMSYCGGEAELIRTVAPDSLTPKVGPCCCWPCCCLPNLKIDKRHIRMLRLLVLQLPVVQALVLMVLLVMWAEEESLYTVNYMYFQPLIVMSILCGIWGMSMTIKMLSVHLITYKLQSKFMVLQMVLLLSKLQGLIARIVLWSDLLPCKPPISPAVYGNVIYNTLMIAEMAALSVIARYIYVKGLSDCEPKGKKNITQVAVIGEKFSQMFESGPPSTPGMQMMY</sequence>
<organism evidence="6 7">
    <name type="scientific">Ladona fulva</name>
    <name type="common">Scarce chaser dragonfly</name>
    <name type="synonym">Libellula fulva</name>
    <dbReference type="NCBI Taxonomy" id="123851"/>
    <lineage>
        <taxon>Eukaryota</taxon>
        <taxon>Metazoa</taxon>
        <taxon>Ecdysozoa</taxon>
        <taxon>Arthropoda</taxon>
        <taxon>Hexapoda</taxon>
        <taxon>Insecta</taxon>
        <taxon>Pterygota</taxon>
        <taxon>Palaeoptera</taxon>
        <taxon>Odonata</taxon>
        <taxon>Epiprocta</taxon>
        <taxon>Anisoptera</taxon>
        <taxon>Libelluloidea</taxon>
        <taxon>Libellulidae</taxon>
        <taxon>Ladona</taxon>
    </lineage>
</organism>
<dbReference type="InterPro" id="IPR005178">
    <property type="entry name" value="Ostalpha/TMEM184C"/>
</dbReference>
<evidence type="ECO:0000313" key="7">
    <source>
        <dbReference type="Proteomes" id="UP000792457"/>
    </source>
</evidence>
<comment type="caution">
    <text evidence="6">The sequence shown here is derived from an EMBL/GenBank/DDBJ whole genome shotgun (WGS) entry which is preliminary data.</text>
</comment>
<keyword evidence="4 5" id="KW-0472">Membrane</keyword>
<feature type="transmembrane region" description="Helical" evidence="5">
    <location>
        <begin position="369"/>
        <end position="389"/>
    </location>
</feature>
<dbReference type="OrthoDB" id="5832279at2759"/>
<accession>A0A8K0P3R5</accession>
<dbReference type="EMBL" id="KZ308451">
    <property type="protein sequence ID" value="KAG8229909.1"/>
    <property type="molecule type" value="Genomic_DNA"/>
</dbReference>
<feature type="transmembrane region" description="Helical" evidence="5">
    <location>
        <begin position="292"/>
        <end position="316"/>
    </location>
</feature>
<evidence type="ECO:0000256" key="3">
    <source>
        <dbReference type="ARBA" id="ARBA00022989"/>
    </source>
</evidence>
<keyword evidence="3 5" id="KW-1133">Transmembrane helix</keyword>
<keyword evidence="7" id="KW-1185">Reference proteome</keyword>
<evidence type="ECO:0008006" key="8">
    <source>
        <dbReference type="Google" id="ProtNLM"/>
    </source>
</evidence>
<feature type="transmembrane region" description="Helical" evidence="5">
    <location>
        <begin position="193"/>
        <end position="214"/>
    </location>
</feature>
<dbReference type="Pfam" id="PF03619">
    <property type="entry name" value="Solute_trans_a"/>
    <property type="match status" value="1"/>
</dbReference>
<keyword evidence="2 5" id="KW-0812">Transmembrane</keyword>
<feature type="transmembrane region" description="Helical" evidence="5">
    <location>
        <begin position="119"/>
        <end position="146"/>
    </location>
</feature>
<dbReference type="SMART" id="SM01417">
    <property type="entry name" value="Solute_trans_a"/>
    <property type="match status" value="1"/>
</dbReference>
<comment type="subcellular location">
    <subcellularLocation>
        <location evidence="1">Membrane</location>
        <topology evidence="1">Multi-pass membrane protein</topology>
    </subcellularLocation>
</comment>
<proteinExistence type="predicted"/>
<reference evidence="6" key="1">
    <citation type="submission" date="2013-04" db="EMBL/GenBank/DDBJ databases">
        <authorList>
            <person name="Qu J."/>
            <person name="Murali S.C."/>
            <person name="Bandaranaike D."/>
            <person name="Bellair M."/>
            <person name="Blankenburg K."/>
            <person name="Chao H."/>
            <person name="Dinh H."/>
            <person name="Doddapaneni H."/>
            <person name="Downs B."/>
            <person name="Dugan-Rocha S."/>
            <person name="Elkadiri S."/>
            <person name="Gnanaolivu R.D."/>
            <person name="Hernandez B."/>
            <person name="Javaid M."/>
            <person name="Jayaseelan J.C."/>
            <person name="Lee S."/>
            <person name="Li M."/>
            <person name="Ming W."/>
            <person name="Munidasa M."/>
            <person name="Muniz J."/>
            <person name="Nguyen L."/>
            <person name="Ongeri F."/>
            <person name="Osuji N."/>
            <person name="Pu L.-L."/>
            <person name="Puazo M."/>
            <person name="Qu C."/>
            <person name="Quiroz J."/>
            <person name="Raj R."/>
            <person name="Weissenberger G."/>
            <person name="Xin Y."/>
            <person name="Zou X."/>
            <person name="Han Y."/>
            <person name="Richards S."/>
            <person name="Worley K."/>
            <person name="Muzny D."/>
            <person name="Gibbs R."/>
        </authorList>
    </citation>
    <scope>NUCLEOTIDE SEQUENCE</scope>
    <source>
        <strain evidence="6">Sampled in the wild</strain>
    </source>
</reference>
<dbReference type="PANTHER" id="PTHR23423">
    <property type="entry name" value="ORGANIC SOLUTE TRANSPORTER-RELATED"/>
    <property type="match status" value="1"/>
</dbReference>
<reference evidence="6" key="2">
    <citation type="submission" date="2017-10" db="EMBL/GenBank/DDBJ databases">
        <title>Ladona fulva Genome sequencing and assembly.</title>
        <authorList>
            <person name="Murali S."/>
            <person name="Richards S."/>
            <person name="Bandaranaike D."/>
            <person name="Bellair M."/>
            <person name="Blankenburg K."/>
            <person name="Chao H."/>
            <person name="Dinh H."/>
            <person name="Doddapaneni H."/>
            <person name="Dugan-Rocha S."/>
            <person name="Elkadiri S."/>
            <person name="Gnanaolivu R."/>
            <person name="Hernandez B."/>
            <person name="Skinner E."/>
            <person name="Javaid M."/>
            <person name="Lee S."/>
            <person name="Li M."/>
            <person name="Ming W."/>
            <person name="Munidasa M."/>
            <person name="Muniz J."/>
            <person name="Nguyen L."/>
            <person name="Hughes D."/>
            <person name="Osuji N."/>
            <person name="Pu L.-L."/>
            <person name="Puazo M."/>
            <person name="Qu C."/>
            <person name="Quiroz J."/>
            <person name="Raj R."/>
            <person name="Weissenberger G."/>
            <person name="Xin Y."/>
            <person name="Zou X."/>
            <person name="Han Y."/>
            <person name="Worley K."/>
            <person name="Muzny D."/>
            <person name="Gibbs R."/>
        </authorList>
    </citation>
    <scope>NUCLEOTIDE SEQUENCE</scope>
    <source>
        <strain evidence="6">Sampled in the wild</strain>
    </source>
</reference>
<evidence type="ECO:0000256" key="2">
    <source>
        <dbReference type="ARBA" id="ARBA00022692"/>
    </source>
</evidence>
<feature type="transmembrane region" description="Helical" evidence="5">
    <location>
        <begin position="257"/>
        <end position="280"/>
    </location>
</feature>
<dbReference type="AlphaFoldDB" id="A0A8K0P3R5"/>
<evidence type="ECO:0000256" key="1">
    <source>
        <dbReference type="ARBA" id="ARBA00004141"/>
    </source>
</evidence>
<evidence type="ECO:0000256" key="5">
    <source>
        <dbReference type="SAM" id="Phobius"/>
    </source>
</evidence>
<dbReference type="GO" id="GO:0016020">
    <property type="term" value="C:membrane"/>
    <property type="evidence" value="ECO:0007669"/>
    <property type="project" value="UniProtKB-SubCell"/>
</dbReference>
<dbReference type="Proteomes" id="UP000792457">
    <property type="component" value="Unassembled WGS sequence"/>
</dbReference>
<evidence type="ECO:0000313" key="6">
    <source>
        <dbReference type="EMBL" id="KAG8229909.1"/>
    </source>
</evidence>
<feature type="transmembrane region" description="Helical" evidence="5">
    <location>
        <begin position="328"/>
        <end position="349"/>
    </location>
</feature>